<evidence type="ECO:0000259" key="2">
    <source>
        <dbReference type="PROSITE" id="PS50206"/>
    </source>
</evidence>
<proteinExistence type="predicted"/>
<feature type="compositionally biased region" description="Low complexity" evidence="1">
    <location>
        <begin position="217"/>
        <end position="227"/>
    </location>
</feature>
<dbReference type="EMBL" id="GBEZ01005618">
    <property type="protein sequence ID" value="JAC79709.1"/>
    <property type="molecule type" value="Transcribed_RNA"/>
</dbReference>
<dbReference type="PANTHER" id="PTHR44542:SF14">
    <property type="entry name" value="PROTEIN HIGH ARSENIC CONTENT 1, MITOCHONDRIAL-RELATED"/>
    <property type="match status" value="1"/>
</dbReference>
<organism evidence="3">
    <name type="scientific">Tetraselmis sp. GSL018</name>
    <dbReference type="NCBI Taxonomy" id="582737"/>
    <lineage>
        <taxon>Eukaryota</taxon>
        <taxon>Viridiplantae</taxon>
        <taxon>Chlorophyta</taxon>
        <taxon>core chlorophytes</taxon>
        <taxon>Chlorodendrophyceae</taxon>
        <taxon>Chlorodendrales</taxon>
        <taxon>Chlorodendraceae</taxon>
        <taxon>Tetraselmis</taxon>
    </lineage>
</organism>
<sequence>MLSSTLSANVAVRPTLLKRAGVSSRAPCPAAARIVAPVRQSAPVSRATVVVRAAYQEEAQAMRREWPNPAFVKETLEAFPEKGVCDVEEGLVLFKNGYVWLDIRSSLNRDSVGHVKGSVHVPWTIEKKRFVDGQMVVDTEDNPKFLAELRKKIPDKNTHIMVADIDGKTNAIDCLETMFDEGYENIVGIKGGFKAWFRTFDNKLRRRVFGEYQENLSSSDRLGSGDSAGVHASGAGFQNQDRASGDFWSQW</sequence>
<gene>
    <name evidence="3" type="ORF">TSPGSL018_12014</name>
</gene>
<reference evidence="3" key="1">
    <citation type="submission" date="2014-05" db="EMBL/GenBank/DDBJ databases">
        <title>The transcriptome of the halophilic microalga Tetraselmis sp. GSL018 isolated from the Great Salt Lake, Utah.</title>
        <authorList>
            <person name="Jinkerson R.E."/>
            <person name="D'Adamo S."/>
            <person name="Posewitz M.C."/>
        </authorList>
    </citation>
    <scope>NUCLEOTIDE SEQUENCE</scope>
    <source>
        <strain evidence="3">GSL018</strain>
    </source>
</reference>
<dbReference type="InterPro" id="IPR044684">
    <property type="entry name" value="STR17/STR18/HARC1-like"/>
</dbReference>
<evidence type="ECO:0000256" key="1">
    <source>
        <dbReference type="SAM" id="MobiDB-lite"/>
    </source>
</evidence>
<name>A0A061S9M1_9CHLO</name>
<dbReference type="GO" id="GO:0003824">
    <property type="term" value="F:catalytic activity"/>
    <property type="evidence" value="ECO:0007669"/>
    <property type="project" value="InterPro"/>
</dbReference>
<dbReference type="Gene3D" id="3.40.250.10">
    <property type="entry name" value="Rhodanese-like domain"/>
    <property type="match status" value="1"/>
</dbReference>
<dbReference type="InterPro" id="IPR036873">
    <property type="entry name" value="Rhodanese-like_dom_sf"/>
</dbReference>
<dbReference type="CDD" id="cd00158">
    <property type="entry name" value="RHOD"/>
    <property type="match status" value="1"/>
</dbReference>
<feature type="domain" description="Rhodanese" evidence="2">
    <location>
        <begin position="94"/>
        <end position="205"/>
    </location>
</feature>
<dbReference type="SUPFAM" id="SSF52821">
    <property type="entry name" value="Rhodanese/Cell cycle control phosphatase"/>
    <property type="match status" value="1"/>
</dbReference>
<dbReference type="PANTHER" id="PTHR44542">
    <property type="entry name" value="THIOSULFATE SULFURTRANSFERASE 18"/>
    <property type="match status" value="1"/>
</dbReference>
<dbReference type="InterPro" id="IPR001763">
    <property type="entry name" value="Rhodanese-like_dom"/>
</dbReference>
<evidence type="ECO:0000313" key="3">
    <source>
        <dbReference type="EMBL" id="JAC79709.1"/>
    </source>
</evidence>
<protein>
    <recommendedName>
        <fullName evidence="2">Rhodanese domain-containing protein</fullName>
    </recommendedName>
</protein>
<dbReference type="AlphaFoldDB" id="A0A061S9M1"/>
<dbReference type="PROSITE" id="PS50206">
    <property type="entry name" value="RHODANESE_3"/>
    <property type="match status" value="1"/>
</dbReference>
<feature type="region of interest" description="Disordered" evidence="1">
    <location>
        <begin position="217"/>
        <end position="251"/>
    </location>
</feature>
<feature type="compositionally biased region" description="Polar residues" evidence="1">
    <location>
        <begin position="236"/>
        <end position="251"/>
    </location>
</feature>
<accession>A0A061S9M1</accession>
<dbReference type="SMART" id="SM00450">
    <property type="entry name" value="RHOD"/>
    <property type="match status" value="1"/>
</dbReference>
<dbReference type="Pfam" id="PF00581">
    <property type="entry name" value="Rhodanese"/>
    <property type="match status" value="1"/>
</dbReference>